<sequence length="335" mass="36258">MASMALVGGVPVAVAITGTHSFLLALTKDDTGRIPFSSASVVLLQETTKLLISIAFSLSSRTWSVSTSDWVYLVPSLCYALNNNAAILLQRHMDSATFQVLCNFKTVTTVLCFYLLLRRTFTPRKWLALLILFLSGTLNTVSGFQLHATEWNPASVFITPIGVVGMLLYCFNSGFASVYSEVIMKRNPEPFFVQSIKLYFGGAVINAVLAAISLHSPADFFTGFSDLTWAIILTQAINGIIYGYVIKHASNILRLFIVAVSMLLATATSAVVLGAHLSFPFLCSAAGVLAAIVLFNTAAGDPKQKPKHSKHNHRNTLSNPNAHHHSPPPSPTKTV</sequence>
<evidence type="ECO:0000313" key="8">
    <source>
        <dbReference type="Proteomes" id="UP000007799"/>
    </source>
</evidence>
<protein>
    <recommendedName>
        <fullName evidence="9">UDP-galactose transporter</fullName>
    </recommendedName>
</protein>
<comment type="subcellular location">
    <subcellularLocation>
        <location evidence="1">Membrane</location>
        <topology evidence="1">Multi-pass membrane protein</topology>
    </subcellularLocation>
</comment>
<feature type="compositionally biased region" description="Basic residues" evidence="5">
    <location>
        <begin position="305"/>
        <end position="314"/>
    </location>
</feature>
<dbReference type="OMA" id="SCLKWAV"/>
<dbReference type="SUPFAM" id="SSF103481">
    <property type="entry name" value="Multidrug resistance efflux transporter EmrE"/>
    <property type="match status" value="1"/>
</dbReference>
<evidence type="ECO:0000256" key="3">
    <source>
        <dbReference type="ARBA" id="ARBA00022989"/>
    </source>
</evidence>
<dbReference type="EMBL" id="GL832956">
    <property type="protein sequence ID" value="EGD76361.1"/>
    <property type="molecule type" value="Genomic_DNA"/>
</dbReference>
<keyword evidence="4 6" id="KW-0472">Membrane</keyword>
<dbReference type="Pfam" id="PF04142">
    <property type="entry name" value="Nuc_sug_transp"/>
    <property type="match status" value="1"/>
</dbReference>
<evidence type="ECO:0000256" key="5">
    <source>
        <dbReference type="SAM" id="MobiDB-lite"/>
    </source>
</evidence>
<dbReference type="InterPro" id="IPR037185">
    <property type="entry name" value="EmrE-like"/>
</dbReference>
<keyword evidence="2 6" id="KW-0812">Transmembrane</keyword>
<name>F2TYA2_SALR5</name>
<feature type="transmembrane region" description="Helical" evidence="6">
    <location>
        <begin position="126"/>
        <end position="148"/>
    </location>
</feature>
<dbReference type="OrthoDB" id="419167at2759"/>
<organism evidence="8">
    <name type="scientific">Salpingoeca rosetta (strain ATCC 50818 / BSB-021)</name>
    <dbReference type="NCBI Taxonomy" id="946362"/>
    <lineage>
        <taxon>Eukaryota</taxon>
        <taxon>Choanoflagellata</taxon>
        <taxon>Craspedida</taxon>
        <taxon>Salpingoecidae</taxon>
        <taxon>Salpingoeca</taxon>
    </lineage>
</organism>
<dbReference type="AlphaFoldDB" id="F2TYA2"/>
<dbReference type="GO" id="GO:0015165">
    <property type="term" value="F:pyrimidine nucleotide-sugar transmembrane transporter activity"/>
    <property type="evidence" value="ECO:0007669"/>
    <property type="project" value="InterPro"/>
</dbReference>
<dbReference type="Proteomes" id="UP000007799">
    <property type="component" value="Unassembled WGS sequence"/>
</dbReference>
<feature type="transmembrane region" description="Helical" evidence="6">
    <location>
        <begin position="227"/>
        <end position="245"/>
    </location>
</feature>
<feature type="transmembrane region" description="Helical" evidence="6">
    <location>
        <begin position="196"/>
        <end position="215"/>
    </location>
</feature>
<keyword evidence="3 6" id="KW-1133">Transmembrane helix</keyword>
<dbReference type="InParanoid" id="F2TYA2"/>
<reference evidence="7" key="1">
    <citation type="submission" date="2009-08" db="EMBL/GenBank/DDBJ databases">
        <title>Annotation of Salpingoeca rosetta.</title>
        <authorList>
            <consortium name="The Broad Institute Genome Sequencing Platform"/>
            <person name="Russ C."/>
            <person name="Cuomo C."/>
            <person name="Burger G."/>
            <person name="Gray M.W."/>
            <person name="Holland P.W.H."/>
            <person name="King N."/>
            <person name="Lang F.B.F."/>
            <person name="Roger A.J."/>
            <person name="Ruiz-Trillo I."/>
            <person name="Young S.K."/>
            <person name="Zeng Q."/>
            <person name="Gargeya S."/>
            <person name="Alvarado L."/>
            <person name="Berlin A."/>
            <person name="Chapman S.B."/>
            <person name="Chen Z."/>
            <person name="Freedman E."/>
            <person name="Gellesch M."/>
            <person name="Goldberg J."/>
            <person name="Griggs A."/>
            <person name="Gujja S."/>
            <person name="Heilman E."/>
            <person name="Heiman D."/>
            <person name="Howarth C."/>
            <person name="Mehta T."/>
            <person name="Neiman D."/>
            <person name="Pearson M."/>
            <person name="Roberts A."/>
            <person name="Saif S."/>
            <person name="Shea T."/>
            <person name="Shenoy N."/>
            <person name="Sisk P."/>
            <person name="Stolte C."/>
            <person name="Sykes S."/>
            <person name="White J."/>
            <person name="Yandava C."/>
            <person name="Haas B."/>
            <person name="Nusbaum C."/>
            <person name="Birren B."/>
        </authorList>
    </citation>
    <scope>NUCLEOTIDE SEQUENCE [LARGE SCALE GENOMIC DNA]</scope>
    <source>
        <strain evidence="7">ATCC 50818</strain>
    </source>
</reference>
<feature type="transmembrane region" description="Helical" evidence="6">
    <location>
        <begin position="279"/>
        <end position="299"/>
    </location>
</feature>
<evidence type="ECO:0000256" key="6">
    <source>
        <dbReference type="SAM" id="Phobius"/>
    </source>
</evidence>
<dbReference type="InterPro" id="IPR007271">
    <property type="entry name" value="Nuc_sug_transpt"/>
</dbReference>
<evidence type="ECO:0000256" key="2">
    <source>
        <dbReference type="ARBA" id="ARBA00022692"/>
    </source>
</evidence>
<dbReference type="RefSeq" id="XP_004998536.1">
    <property type="nucleotide sequence ID" value="XM_004998479.1"/>
</dbReference>
<evidence type="ECO:0000313" key="7">
    <source>
        <dbReference type="EMBL" id="EGD76361.1"/>
    </source>
</evidence>
<proteinExistence type="predicted"/>
<dbReference type="PANTHER" id="PTHR10231">
    <property type="entry name" value="NUCLEOTIDE-SUGAR TRANSMEMBRANE TRANSPORTER"/>
    <property type="match status" value="1"/>
</dbReference>
<feature type="region of interest" description="Disordered" evidence="5">
    <location>
        <begin position="301"/>
        <end position="335"/>
    </location>
</feature>
<dbReference type="GO" id="GO:0000139">
    <property type="term" value="C:Golgi membrane"/>
    <property type="evidence" value="ECO:0007669"/>
    <property type="project" value="InterPro"/>
</dbReference>
<evidence type="ECO:0000256" key="1">
    <source>
        <dbReference type="ARBA" id="ARBA00004141"/>
    </source>
</evidence>
<dbReference type="NCBIfam" id="TIGR00803">
    <property type="entry name" value="nst"/>
    <property type="match status" value="1"/>
</dbReference>
<accession>F2TYA2</accession>
<evidence type="ECO:0008006" key="9">
    <source>
        <dbReference type="Google" id="ProtNLM"/>
    </source>
</evidence>
<dbReference type="FunCoup" id="F2TYA2">
    <property type="interactions" value="172"/>
</dbReference>
<gene>
    <name evidence="7" type="ORF">PTSG_01061</name>
</gene>
<feature type="transmembrane region" description="Helical" evidence="6">
    <location>
        <begin position="154"/>
        <end position="175"/>
    </location>
</feature>
<evidence type="ECO:0000256" key="4">
    <source>
        <dbReference type="ARBA" id="ARBA00023136"/>
    </source>
</evidence>
<feature type="transmembrane region" description="Helical" evidence="6">
    <location>
        <begin position="96"/>
        <end position="117"/>
    </location>
</feature>
<dbReference type="KEGG" id="sre:PTSG_01061"/>
<dbReference type="GeneID" id="16079128"/>
<dbReference type="eggNOG" id="KOG2234">
    <property type="taxonomic scope" value="Eukaryota"/>
</dbReference>
<keyword evidence="8" id="KW-1185">Reference proteome</keyword>
<feature type="transmembrane region" description="Helical" evidence="6">
    <location>
        <begin position="252"/>
        <end position="273"/>
    </location>
</feature>